<dbReference type="GO" id="GO:0006865">
    <property type="term" value="P:amino acid transport"/>
    <property type="evidence" value="ECO:0007669"/>
    <property type="project" value="UniProtKB-KW"/>
</dbReference>
<organism evidence="11 12">
    <name type="scientific">Rhizobium grahamii</name>
    <dbReference type="NCBI Taxonomy" id="1120045"/>
    <lineage>
        <taxon>Bacteria</taxon>
        <taxon>Pseudomonadati</taxon>
        <taxon>Pseudomonadota</taxon>
        <taxon>Alphaproteobacteria</taxon>
        <taxon>Hyphomicrobiales</taxon>
        <taxon>Rhizobiaceae</taxon>
        <taxon>Rhizobium/Agrobacterium group</taxon>
        <taxon>Rhizobium</taxon>
    </lineage>
</organism>
<dbReference type="GO" id="GO:0043190">
    <property type="term" value="C:ATP-binding cassette (ABC) transporter complex"/>
    <property type="evidence" value="ECO:0007669"/>
    <property type="project" value="InterPro"/>
</dbReference>
<evidence type="ECO:0000256" key="7">
    <source>
        <dbReference type="ARBA" id="ARBA00022989"/>
    </source>
</evidence>
<dbReference type="InterPro" id="IPR010065">
    <property type="entry name" value="AA_ABC_transptr_permease_3TM"/>
</dbReference>
<dbReference type="InterPro" id="IPR035906">
    <property type="entry name" value="MetI-like_sf"/>
</dbReference>
<keyword evidence="5 9" id="KW-0812">Transmembrane</keyword>
<feature type="transmembrane region" description="Helical" evidence="9">
    <location>
        <begin position="20"/>
        <end position="45"/>
    </location>
</feature>
<keyword evidence="4" id="KW-1003">Cell membrane</keyword>
<dbReference type="PANTHER" id="PTHR30614">
    <property type="entry name" value="MEMBRANE COMPONENT OF AMINO ACID ABC TRANSPORTER"/>
    <property type="match status" value="1"/>
</dbReference>
<evidence type="ECO:0000259" key="10">
    <source>
        <dbReference type="PROSITE" id="PS50928"/>
    </source>
</evidence>
<feature type="transmembrane region" description="Helical" evidence="9">
    <location>
        <begin position="190"/>
        <end position="212"/>
    </location>
</feature>
<evidence type="ECO:0000256" key="3">
    <source>
        <dbReference type="ARBA" id="ARBA00022448"/>
    </source>
</evidence>
<protein>
    <submittedName>
        <fullName evidence="11">ABC transporter permease</fullName>
    </submittedName>
</protein>
<evidence type="ECO:0000256" key="1">
    <source>
        <dbReference type="ARBA" id="ARBA00004429"/>
    </source>
</evidence>
<dbReference type="PANTHER" id="PTHR30614:SF0">
    <property type="entry name" value="L-CYSTINE TRANSPORT SYSTEM PERMEASE PROTEIN TCYL"/>
    <property type="match status" value="1"/>
</dbReference>
<sequence>MFIEIISNNLADWGPRLLKGLHLTLSLTAGGFCLASIIALLIEYLRSRRGLIPRLVARLYISIARGVPILVILYLLYFALPGAGITLSAFMAGTVGLGMVYAAYLAEVFRAGLGAIPAGQREAALAAGLTPLAAFRIILLPQAVRQTIAPLLINLVSLMKDSSICALISVPELTLVSRELMSESFLPLHVFALTALLYFGLAWPASIAARFIEHRLQGHTPRRTNRRALPSLAVGASP</sequence>
<reference evidence="11 12" key="1">
    <citation type="submission" date="2017-03" db="EMBL/GenBank/DDBJ databases">
        <title>Genome analysis of Rhizobial strains effectives or ineffectives for nitrogen fixation isolated from bean seeds.</title>
        <authorList>
            <person name="Peralta H."/>
            <person name="Aguilar-Vera A."/>
            <person name="Mora Y."/>
            <person name="Vargas-Lagunas C."/>
            <person name="Girard L."/>
            <person name="Mora J."/>
        </authorList>
    </citation>
    <scope>NUCLEOTIDE SEQUENCE [LARGE SCALE GENOMIC DNA]</scope>
    <source>
        <strain evidence="11 12">CCGM3</strain>
    </source>
</reference>
<evidence type="ECO:0000313" key="12">
    <source>
        <dbReference type="Proteomes" id="UP000254939"/>
    </source>
</evidence>
<comment type="caution">
    <text evidence="11">The sequence shown here is derived from an EMBL/GenBank/DDBJ whole genome shotgun (WGS) entry which is preliminary data.</text>
</comment>
<evidence type="ECO:0000256" key="5">
    <source>
        <dbReference type="ARBA" id="ARBA00022692"/>
    </source>
</evidence>
<dbReference type="Pfam" id="PF00528">
    <property type="entry name" value="BPD_transp_1"/>
    <property type="match status" value="1"/>
</dbReference>
<feature type="transmembrane region" description="Helical" evidence="9">
    <location>
        <begin position="57"/>
        <end position="79"/>
    </location>
</feature>
<gene>
    <name evidence="11" type="ORF">B5K06_32500</name>
</gene>
<dbReference type="SUPFAM" id="SSF161098">
    <property type="entry name" value="MetI-like"/>
    <property type="match status" value="1"/>
</dbReference>
<feature type="transmembrane region" description="Helical" evidence="9">
    <location>
        <begin position="85"/>
        <end position="106"/>
    </location>
</feature>
<dbReference type="Proteomes" id="UP000254939">
    <property type="component" value="Unassembled WGS sequence"/>
</dbReference>
<evidence type="ECO:0000256" key="6">
    <source>
        <dbReference type="ARBA" id="ARBA00022970"/>
    </source>
</evidence>
<accession>A0A370KFY6</accession>
<dbReference type="CDD" id="cd06261">
    <property type="entry name" value="TM_PBP2"/>
    <property type="match status" value="1"/>
</dbReference>
<dbReference type="InterPro" id="IPR000515">
    <property type="entry name" value="MetI-like"/>
</dbReference>
<evidence type="ECO:0000313" key="11">
    <source>
        <dbReference type="EMBL" id="RDJ02313.1"/>
    </source>
</evidence>
<evidence type="ECO:0000256" key="2">
    <source>
        <dbReference type="ARBA" id="ARBA00010072"/>
    </source>
</evidence>
<dbReference type="Gene3D" id="1.10.3720.10">
    <property type="entry name" value="MetI-like"/>
    <property type="match status" value="1"/>
</dbReference>
<evidence type="ECO:0000256" key="4">
    <source>
        <dbReference type="ARBA" id="ARBA00022475"/>
    </source>
</evidence>
<name>A0A370KFY6_9HYPH</name>
<keyword evidence="6" id="KW-0029">Amino-acid transport</keyword>
<keyword evidence="8 9" id="KW-0472">Membrane</keyword>
<comment type="similarity">
    <text evidence="2">Belongs to the binding-protein-dependent transport system permease family. HisMQ subfamily.</text>
</comment>
<proteinExistence type="inferred from homology"/>
<dbReference type="PROSITE" id="PS50928">
    <property type="entry name" value="ABC_TM1"/>
    <property type="match status" value="1"/>
</dbReference>
<comment type="subcellular location">
    <subcellularLocation>
        <location evidence="1">Cell inner membrane</location>
        <topology evidence="1">Multi-pass membrane protein</topology>
    </subcellularLocation>
    <subcellularLocation>
        <location evidence="9">Cell membrane</location>
        <topology evidence="9">Multi-pass membrane protein</topology>
    </subcellularLocation>
</comment>
<dbReference type="AlphaFoldDB" id="A0A370KFY6"/>
<dbReference type="GO" id="GO:0022857">
    <property type="term" value="F:transmembrane transporter activity"/>
    <property type="evidence" value="ECO:0007669"/>
    <property type="project" value="InterPro"/>
</dbReference>
<keyword evidence="7 9" id="KW-1133">Transmembrane helix</keyword>
<feature type="domain" description="ABC transmembrane type-1" evidence="10">
    <location>
        <begin position="21"/>
        <end position="209"/>
    </location>
</feature>
<dbReference type="OrthoDB" id="9814550at2"/>
<evidence type="ECO:0000256" key="8">
    <source>
        <dbReference type="ARBA" id="ARBA00023136"/>
    </source>
</evidence>
<dbReference type="NCBIfam" id="TIGR01726">
    <property type="entry name" value="HEQRo_perm_3TM"/>
    <property type="match status" value="1"/>
</dbReference>
<keyword evidence="3 9" id="KW-0813">Transport</keyword>
<evidence type="ECO:0000256" key="9">
    <source>
        <dbReference type="RuleBase" id="RU363032"/>
    </source>
</evidence>
<dbReference type="EMBL" id="NAAC01000048">
    <property type="protein sequence ID" value="RDJ02313.1"/>
    <property type="molecule type" value="Genomic_DNA"/>
</dbReference>
<dbReference type="InterPro" id="IPR043429">
    <property type="entry name" value="ArtM/GltK/GlnP/TcyL/YhdX-like"/>
</dbReference>